<dbReference type="Pfam" id="PF18911">
    <property type="entry name" value="PKD_4"/>
    <property type="match status" value="1"/>
</dbReference>
<dbReference type="RefSeq" id="WP_378054917.1">
    <property type="nucleotide sequence ID" value="NZ_JBHSIS010000002.1"/>
</dbReference>
<evidence type="ECO:0000313" key="5">
    <source>
        <dbReference type="Proteomes" id="UP001595859"/>
    </source>
</evidence>
<comment type="caution">
    <text evidence="4">The sequence shown here is derived from an EMBL/GenBank/DDBJ whole genome shotgun (WGS) entry which is preliminary data.</text>
</comment>
<dbReference type="Gene3D" id="2.60.40.10">
    <property type="entry name" value="Immunoglobulins"/>
    <property type="match status" value="1"/>
</dbReference>
<dbReference type="EMBL" id="JBHSIS010000002">
    <property type="protein sequence ID" value="MFC4852968.1"/>
    <property type="molecule type" value="Genomic_DNA"/>
</dbReference>
<gene>
    <name evidence="4" type="ORF">ACFPCV_05585</name>
</gene>
<dbReference type="SUPFAM" id="SSF49299">
    <property type="entry name" value="PKD domain"/>
    <property type="match status" value="1"/>
</dbReference>
<dbReference type="CDD" id="cd00146">
    <property type="entry name" value="PKD"/>
    <property type="match status" value="1"/>
</dbReference>
<evidence type="ECO:0000313" key="4">
    <source>
        <dbReference type="EMBL" id="MFC4852968.1"/>
    </source>
</evidence>
<sequence length="477" mass="49878">MRHHPTRRPRLAAFAAAAGLVLLTPGTAAAAPPGADDFDHAVAITALPFEQTVDTGAATAAADDPRDCYGYAGKSVWFSYTAQADGYVQATITDAAFTPVLSAYTGTRGALAPVPGMCAMYTGDAETFPVAAGTTYHLLVQSAYPPYAGEVTLRLRGVPAAPNDDVAAAERVPGLPTSSTADLDRSSAAPDEVPPSCDPSATRSVWYSYTPSSARWVGVKTGNESTAVSVHHGTALSEVDCEAEYGWAVFRAEVGETYLIRVASSAEDASQYYVDFRTAPALAPRAAGSHAPDTVFRPAAVHLSSGDPMDQPVVSAHLDFGDGTAIELADMDTVEHQYTEDGDYTLTLSVTTADGRSATGTSVLRVESHDVGISAFTAPAKARVDTTKQITVAVTNTRYDERVTVTLRKRTDGSGPAVGTLTQTVPKGATVTFPFAYTFGPDDVGTVTFDAVAGFTWPAEDDNPDDNTATATTTVRP</sequence>
<dbReference type="InterPro" id="IPR000601">
    <property type="entry name" value="PKD_dom"/>
</dbReference>
<feature type="region of interest" description="Disordered" evidence="1">
    <location>
        <begin position="169"/>
        <end position="201"/>
    </location>
</feature>
<feature type="region of interest" description="Disordered" evidence="1">
    <location>
        <begin position="458"/>
        <end position="477"/>
    </location>
</feature>
<evidence type="ECO:0000256" key="1">
    <source>
        <dbReference type="SAM" id="MobiDB-lite"/>
    </source>
</evidence>
<dbReference type="InterPro" id="IPR022409">
    <property type="entry name" value="PKD/Chitinase_dom"/>
</dbReference>
<dbReference type="Proteomes" id="UP001595859">
    <property type="component" value="Unassembled WGS sequence"/>
</dbReference>
<dbReference type="SMART" id="SM00089">
    <property type="entry name" value="PKD"/>
    <property type="match status" value="1"/>
</dbReference>
<evidence type="ECO:0000256" key="2">
    <source>
        <dbReference type="SAM" id="SignalP"/>
    </source>
</evidence>
<dbReference type="InterPro" id="IPR035986">
    <property type="entry name" value="PKD_dom_sf"/>
</dbReference>
<dbReference type="PROSITE" id="PS51318">
    <property type="entry name" value="TAT"/>
    <property type="match status" value="1"/>
</dbReference>
<feature type="chain" id="PRO_5046831706" evidence="2">
    <location>
        <begin position="31"/>
        <end position="477"/>
    </location>
</feature>
<feature type="compositionally biased region" description="Low complexity" evidence="1">
    <location>
        <begin position="466"/>
        <end position="477"/>
    </location>
</feature>
<feature type="signal peptide" evidence="2">
    <location>
        <begin position="1"/>
        <end position="30"/>
    </location>
</feature>
<dbReference type="PROSITE" id="PS50093">
    <property type="entry name" value="PKD"/>
    <property type="match status" value="1"/>
</dbReference>
<protein>
    <submittedName>
        <fullName evidence="4">PKD domain-containing protein</fullName>
    </submittedName>
</protein>
<feature type="domain" description="PKD" evidence="3">
    <location>
        <begin position="304"/>
        <end position="373"/>
    </location>
</feature>
<dbReference type="InterPro" id="IPR013783">
    <property type="entry name" value="Ig-like_fold"/>
</dbReference>
<proteinExistence type="predicted"/>
<keyword evidence="5" id="KW-1185">Reference proteome</keyword>
<organism evidence="4 5">
    <name type="scientific">Actinophytocola glycyrrhizae</name>
    <dbReference type="NCBI Taxonomy" id="2044873"/>
    <lineage>
        <taxon>Bacteria</taxon>
        <taxon>Bacillati</taxon>
        <taxon>Actinomycetota</taxon>
        <taxon>Actinomycetes</taxon>
        <taxon>Pseudonocardiales</taxon>
        <taxon>Pseudonocardiaceae</taxon>
    </lineage>
</organism>
<accession>A0ABV9RUF5</accession>
<reference evidence="5" key="1">
    <citation type="journal article" date="2019" name="Int. J. Syst. Evol. Microbiol.">
        <title>The Global Catalogue of Microorganisms (GCM) 10K type strain sequencing project: providing services to taxonomists for standard genome sequencing and annotation.</title>
        <authorList>
            <consortium name="The Broad Institute Genomics Platform"/>
            <consortium name="The Broad Institute Genome Sequencing Center for Infectious Disease"/>
            <person name="Wu L."/>
            <person name="Ma J."/>
        </authorList>
    </citation>
    <scope>NUCLEOTIDE SEQUENCE [LARGE SCALE GENOMIC DNA]</scope>
    <source>
        <strain evidence="5">ZS-22-S1</strain>
    </source>
</reference>
<keyword evidence="2" id="KW-0732">Signal</keyword>
<name>A0ABV9RUF5_9PSEU</name>
<dbReference type="InterPro" id="IPR006311">
    <property type="entry name" value="TAT_signal"/>
</dbReference>
<evidence type="ECO:0000259" key="3">
    <source>
        <dbReference type="PROSITE" id="PS50093"/>
    </source>
</evidence>